<reference evidence="17 19" key="2">
    <citation type="submission" date="2019-03" db="EMBL/GenBank/DDBJ databases">
        <title>Genomic Encyclopedia of Type Strains, Phase IV (KMG-IV): sequencing the most valuable type-strain genomes for metagenomic binning, comparative biology and taxonomic classification.</title>
        <authorList>
            <person name="Goeker M."/>
        </authorList>
    </citation>
    <scope>NUCLEOTIDE SEQUENCE [LARGE SCALE GENOMIC DNA]</scope>
    <source>
        <strain evidence="17 19">DSM 101483</strain>
    </source>
</reference>
<feature type="domain" description="Radical SAM core" evidence="15">
    <location>
        <begin position="46"/>
        <end position="274"/>
    </location>
</feature>
<comment type="cofactor">
    <cofactor evidence="13 14">
        <name>[4Fe-4S] cluster</name>
        <dbReference type="ChEBI" id="CHEBI:49883"/>
    </cofactor>
    <text evidence="13 14">Binds 1 [4Fe-4S] cluster. The cluster is coordinated with 3 cysteines and an exchangeable S-adenosyl-L-methionine.</text>
</comment>
<comment type="pathway">
    <text evidence="1 13">Cofactor biosynthesis; biotin biosynthesis; biotin from 7,8-diaminononanoate: step 2/2.</text>
</comment>
<dbReference type="SFLD" id="SFLDG01278">
    <property type="entry name" value="biotin_synthase_like"/>
    <property type="match status" value="1"/>
</dbReference>
<dbReference type="SMART" id="SM00876">
    <property type="entry name" value="BATS"/>
    <property type="match status" value="1"/>
</dbReference>
<comment type="subunit">
    <text evidence="13">Homodimer.</text>
</comment>
<evidence type="ECO:0000259" key="15">
    <source>
        <dbReference type="PROSITE" id="PS51918"/>
    </source>
</evidence>
<dbReference type="GO" id="GO:0004076">
    <property type="term" value="F:biotin synthase activity"/>
    <property type="evidence" value="ECO:0007669"/>
    <property type="project" value="UniProtKB-UniRule"/>
</dbReference>
<dbReference type="SFLD" id="SFLDG01060">
    <property type="entry name" value="BATS_domain_containing"/>
    <property type="match status" value="1"/>
</dbReference>
<evidence type="ECO:0000256" key="8">
    <source>
        <dbReference type="ARBA" id="ARBA00022723"/>
    </source>
</evidence>
<evidence type="ECO:0000256" key="7">
    <source>
        <dbReference type="ARBA" id="ARBA00022714"/>
    </source>
</evidence>
<dbReference type="SFLD" id="SFLDS00029">
    <property type="entry name" value="Radical_SAM"/>
    <property type="match status" value="1"/>
</dbReference>
<evidence type="ECO:0000313" key="17">
    <source>
        <dbReference type="EMBL" id="TDT89061.1"/>
    </source>
</evidence>
<dbReference type="InterPro" id="IPR006638">
    <property type="entry name" value="Elp3/MiaA/NifB-like_rSAM"/>
</dbReference>
<evidence type="ECO:0000256" key="1">
    <source>
        <dbReference type="ARBA" id="ARBA00004942"/>
    </source>
</evidence>
<dbReference type="InterPro" id="IPR058240">
    <property type="entry name" value="rSAM_sf"/>
</dbReference>
<keyword evidence="4 13" id="KW-0004">4Fe-4S</keyword>
<gene>
    <name evidence="13" type="primary">bioB</name>
    <name evidence="16" type="ORF">AWY79_05090</name>
    <name evidence="17" type="ORF">EDC59_10454</name>
</gene>
<protein>
    <recommendedName>
        <fullName evidence="3 13">Biotin synthase</fullName>
        <ecNumber evidence="3 13">2.8.1.6</ecNumber>
    </recommendedName>
</protein>
<dbReference type="SMART" id="SM00729">
    <property type="entry name" value="Elp3"/>
    <property type="match status" value="1"/>
</dbReference>
<dbReference type="InterPro" id="IPR007197">
    <property type="entry name" value="rSAM"/>
</dbReference>
<evidence type="ECO:0000256" key="6">
    <source>
        <dbReference type="ARBA" id="ARBA00022691"/>
    </source>
</evidence>
<dbReference type="Proteomes" id="UP000295506">
    <property type="component" value="Unassembled WGS sequence"/>
</dbReference>
<keyword evidence="11 13" id="KW-0411">Iron-sulfur</keyword>
<dbReference type="Pfam" id="PF06968">
    <property type="entry name" value="BATS"/>
    <property type="match status" value="1"/>
</dbReference>
<sequence>MSLKAISRAVLDGRAPSDSEIRYLIDLEPDRLPELLGHAHRIREARFGNAVGLCAIINAKSGTCSEDCAFCAQSGHHRANSPAHPLLDAGTIAEAAARAGEAGASRFGIVASGKLVGGCDLDGFERGVRAVAAAGLIPDLSPGILDRVQLARLKAAGLRGYHHNLETSATHFPKMCTTHAYAEDVDAVRAGLDAGLYVCSGGIFGIGETWDDRVELALLLGELGVPSVPINFLTPIPGTPLEDRAPLSPEEALRIVALYRFLLPDRQLRVCGGRPTVFGAARKAELLGAGASGLMIGDYLTTRGTDAASDLDDIRRAGQVPAKE</sequence>
<evidence type="ECO:0000256" key="2">
    <source>
        <dbReference type="ARBA" id="ARBA00010765"/>
    </source>
</evidence>
<dbReference type="EMBL" id="CP014206">
    <property type="protein sequence ID" value="AMK10537.1"/>
    <property type="molecule type" value="Genomic_DNA"/>
</dbReference>
<comment type="similarity">
    <text evidence="2 13">Belongs to the radical SAM superfamily. Biotin synthase family.</text>
</comment>
<feature type="binding site" evidence="13 14">
    <location>
        <position position="71"/>
    </location>
    <ligand>
        <name>[4Fe-4S] cluster</name>
        <dbReference type="ChEBI" id="CHEBI:49883"/>
        <note>4Fe-4S-S-AdoMet</note>
    </ligand>
</feature>
<dbReference type="EMBL" id="SOBK01000004">
    <property type="protein sequence ID" value="TDT89061.1"/>
    <property type="molecule type" value="Genomic_DNA"/>
</dbReference>
<reference evidence="16 18" key="1">
    <citation type="journal article" date="2016" name="Front. Microbiol.">
        <title>Genome Sequence of the Piezophilic, Mesophilic Sulfate-Reducing Bacterium Desulfovibrio indicus J2T.</title>
        <authorList>
            <person name="Cao J."/>
            <person name="Maignien L."/>
            <person name="Shao Z."/>
            <person name="Alain K."/>
            <person name="Jebbar M."/>
        </authorList>
    </citation>
    <scope>NUCLEOTIDE SEQUENCE [LARGE SCALE GENOMIC DNA]</scope>
    <source>
        <strain evidence="16 18">J2</strain>
    </source>
</reference>
<feature type="binding site" evidence="13 14">
    <location>
        <position position="199"/>
    </location>
    <ligand>
        <name>[2Fe-2S] cluster</name>
        <dbReference type="ChEBI" id="CHEBI:190135"/>
    </ligand>
</feature>
<evidence type="ECO:0000256" key="10">
    <source>
        <dbReference type="ARBA" id="ARBA00023004"/>
    </source>
</evidence>
<dbReference type="Pfam" id="PF04055">
    <property type="entry name" value="Radical_SAM"/>
    <property type="match status" value="1"/>
</dbReference>
<evidence type="ECO:0000313" key="16">
    <source>
        <dbReference type="EMBL" id="AMK10537.1"/>
    </source>
</evidence>
<evidence type="ECO:0000256" key="13">
    <source>
        <dbReference type="HAMAP-Rule" id="MF_01694"/>
    </source>
</evidence>
<dbReference type="PANTHER" id="PTHR22976:SF2">
    <property type="entry name" value="BIOTIN SYNTHASE, MITOCHONDRIAL"/>
    <property type="match status" value="1"/>
</dbReference>
<dbReference type="OrthoDB" id="9786826at2"/>
<proteinExistence type="inferred from homology"/>
<dbReference type="SUPFAM" id="SSF102114">
    <property type="entry name" value="Radical SAM enzymes"/>
    <property type="match status" value="1"/>
</dbReference>
<evidence type="ECO:0000256" key="9">
    <source>
        <dbReference type="ARBA" id="ARBA00022756"/>
    </source>
</evidence>
<comment type="cofactor">
    <cofactor evidence="13">
        <name>[2Fe-2S] cluster</name>
        <dbReference type="ChEBI" id="CHEBI:190135"/>
    </cofactor>
    <text evidence="13">Binds 1 [2Fe-2S] cluster. The cluster is coordinated with 3 cysteines and 1 arginine.</text>
</comment>
<comment type="catalytic activity">
    <reaction evidence="12 13">
        <text>(4R,5S)-dethiobiotin + (sulfur carrier)-SH + 2 reduced [2Fe-2S]-[ferredoxin] + 2 S-adenosyl-L-methionine = (sulfur carrier)-H + biotin + 2 5'-deoxyadenosine + 2 L-methionine + 2 oxidized [2Fe-2S]-[ferredoxin]</text>
        <dbReference type="Rhea" id="RHEA:22060"/>
        <dbReference type="Rhea" id="RHEA-COMP:10000"/>
        <dbReference type="Rhea" id="RHEA-COMP:10001"/>
        <dbReference type="Rhea" id="RHEA-COMP:14737"/>
        <dbReference type="Rhea" id="RHEA-COMP:14739"/>
        <dbReference type="ChEBI" id="CHEBI:17319"/>
        <dbReference type="ChEBI" id="CHEBI:29917"/>
        <dbReference type="ChEBI" id="CHEBI:33737"/>
        <dbReference type="ChEBI" id="CHEBI:33738"/>
        <dbReference type="ChEBI" id="CHEBI:57586"/>
        <dbReference type="ChEBI" id="CHEBI:57844"/>
        <dbReference type="ChEBI" id="CHEBI:59789"/>
        <dbReference type="ChEBI" id="CHEBI:64428"/>
        <dbReference type="ChEBI" id="CHEBI:149473"/>
        <dbReference type="EC" id="2.8.1.6"/>
    </reaction>
</comment>
<dbReference type="RefSeq" id="WP_066801165.1">
    <property type="nucleotide sequence ID" value="NZ_CP014206.1"/>
</dbReference>
<comment type="function">
    <text evidence="13">Catalyzes the conversion of dethiobiotin (DTB) to biotin by the insertion of a sulfur atom into dethiobiotin via a radical-based mechanism.</text>
</comment>
<comment type="cofactor">
    <cofactor evidence="14">
        <name>[2Fe-2S] cluster</name>
        <dbReference type="ChEBI" id="CHEBI:190135"/>
    </cofactor>
    <text evidence="14">Binds 1 [2Fe-2S] cluster. The cluster is coordinated with 3 cysteines and 1 arginine.</text>
</comment>
<evidence type="ECO:0000256" key="14">
    <source>
        <dbReference type="PIRSR" id="PIRSR001619-1"/>
    </source>
</evidence>
<keyword evidence="18" id="KW-1185">Reference proteome</keyword>
<evidence type="ECO:0000256" key="5">
    <source>
        <dbReference type="ARBA" id="ARBA00022679"/>
    </source>
</evidence>
<evidence type="ECO:0000256" key="3">
    <source>
        <dbReference type="ARBA" id="ARBA00012236"/>
    </source>
</evidence>
<dbReference type="PANTHER" id="PTHR22976">
    <property type="entry name" value="BIOTIN SYNTHASE"/>
    <property type="match status" value="1"/>
</dbReference>
<keyword evidence="7 13" id="KW-0001">2Fe-2S</keyword>
<dbReference type="KEGG" id="dej:AWY79_05090"/>
<dbReference type="EC" id="2.8.1.6" evidence="3 13"/>
<evidence type="ECO:0000313" key="19">
    <source>
        <dbReference type="Proteomes" id="UP000295506"/>
    </source>
</evidence>
<feature type="binding site" evidence="13 14">
    <location>
        <position position="68"/>
    </location>
    <ligand>
        <name>[4Fe-4S] cluster</name>
        <dbReference type="ChEBI" id="CHEBI:49883"/>
        <note>4Fe-4S-S-AdoMet</note>
    </ligand>
</feature>
<dbReference type="PIRSF" id="PIRSF001619">
    <property type="entry name" value="Biotin_synth"/>
    <property type="match status" value="1"/>
</dbReference>
<feature type="binding site" evidence="13 14">
    <location>
        <position position="269"/>
    </location>
    <ligand>
        <name>[2Fe-2S] cluster</name>
        <dbReference type="ChEBI" id="CHEBI:190135"/>
    </ligand>
</feature>
<dbReference type="InterPro" id="IPR010722">
    <property type="entry name" value="BATS_dom"/>
</dbReference>
<dbReference type="InterPro" id="IPR013785">
    <property type="entry name" value="Aldolase_TIM"/>
</dbReference>
<accession>A0A126QL43</accession>
<name>A0A126QL43_9BACT</name>
<evidence type="ECO:0000256" key="12">
    <source>
        <dbReference type="ARBA" id="ARBA00051157"/>
    </source>
</evidence>
<dbReference type="Gene3D" id="3.20.20.70">
    <property type="entry name" value="Aldolase class I"/>
    <property type="match status" value="1"/>
</dbReference>
<dbReference type="GO" id="GO:0005506">
    <property type="term" value="F:iron ion binding"/>
    <property type="evidence" value="ECO:0007669"/>
    <property type="project" value="UniProtKB-UniRule"/>
</dbReference>
<dbReference type="PROSITE" id="PS51918">
    <property type="entry name" value="RADICAL_SAM"/>
    <property type="match status" value="1"/>
</dbReference>
<keyword evidence="5 13" id="KW-0808">Transferase</keyword>
<keyword evidence="8 13" id="KW-0479">Metal-binding</keyword>
<dbReference type="GO" id="GO:0051539">
    <property type="term" value="F:4 iron, 4 sulfur cluster binding"/>
    <property type="evidence" value="ECO:0007669"/>
    <property type="project" value="UniProtKB-KW"/>
</dbReference>
<dbReference type="NCBIfam" id="TIGR00433">
    <property type="entry name" value="bioB"/>
    <property type="match status" value="1"/>
</dbReference>
<dbReference type="GO" id="GO:0051537">
    <property type="term" value="F:2 iron, 2 sulfur cluster binding"/>
    <property type="evidence" value="ECO:0007669"/>
    <property type="project" value="UniProtKB-KW"/>
</dbReference>
<keyword evidence="9 13" id="KW-0093">Biotin biosynthesis</keyword>
<dbReference type="InterPro" id="IPR002684">
    <property type="entry name" value="Biotin_synth/BioAB"/>
</dbReference>
<dbReference type="HAMAP" id="MF_01694">
    <property type="entry name" value="BioB"/>
    <property type="match status" value="1"/>
</dbReference>
<dbReference type="Proteomes" id="UP000055611">
    <property type="component" value="Chromosome"/>
</dbReference>
<evidence type="ECO:0000313" key="18">
    <source>
        <dbReference type="Proteomes" id="UP000055611"/>
    </source>
</evidence>
<evidence type="ECO:0000256" key="4">
    <source>
        <dbReference type="ARBA" id="ARBA00022485"/>
    </source>
</evidence>
<organism evidence="17 19">
    <name type="scientific">Pseudodesulfovibrio indicus</name>
    <dbReference type="NCBI Taxonomy" id="1716143"/>
    <lineage>
        <taxon>Bacteria</taxon>
        <taxon>Pseudomonadati</taxon>
        <taxon>Thermodesulfobacteriota</taxon>
        <taxon>Desulfovibrionia</taxon>
        <taxon>Desulfovibrionales</taxon>
        <taxon>Desulfovibrionaceae</taxon>
    </lineage>
</organism>
<comment type="caution">
    <text evidence="13">Lacks conserved residue(s) required for the propagation of feature annotation.</text>
</comment>
<dbReference type="InterPro" id="IPR024177">
    <property type="entry name" value="Biotin_synthase"/>
</dbReference>
<keyword evidence="10 13" id="KW-0408">Iron</keyword>
<evidence type="ECO:0000256" key="11">
    <source>
        <dbReference type="ARBA" id="ARBA00023014"/>
    </source>
</evidence>
<dbReference type="AlphaFoldDB" id="A0A126QL43"/>
<keyword evidence="6 13" id="KW-0949">S-adenosyl-L-methionine</keyword>
<dbReference type="GO" id="GO:0009102">
    <property type="term" value="P:biotin biosynthetic process"/>
    <property type="evidence" value="ECO:0007669"/>
    <property type="project" value="UniProtKB-UniRule"/>
</dbReference>
<feature type="binding site" evidence="13 14">
    <location>
        <position position="64"/>
    </location>
    <ligand>
        <name>[4Fe-4S] cluster</name>
        <dbReference type="ChEBI" id="CHEBI:49883"/>
        <note>4Fe-4S-S-AdoMet</note>
    </ligand>
</feature>